<sequence>MSNSIWSQKISTSSALSETEFNGSSSNTSSFSSGTPSYYLNSGLHVPENVSAEAVNEAFKAATESVMHTMKLSRAAEAHYNELNLQLAEIVSDQFTKIAVAKSIIDERLADIQSKHFEIHPQAIEGLINRHKVIKEKLILRQAQLSKMLEKANEYRAKSNVKELSDTIEETHNRLLMLQKDINGGNELEERLQVIAALIEKFSSLSFYGISAAAASETYEASLDKIEREEIFNDALRQIYHVIEIIKSAKEKPFDAATTNSSSKSMHSL</sequence>
<name>A0AC34F8V1_9BILA</name>
<evidence type="ECO:0000313" key="2">
    <source>
        <dbReference type="WBParaSite" id="ES5_v2.g13466.t1"/>
    </source>
</evidence>
<dbReference type="Proteomes" id="UP000887579">
    <property type="component" value="Unplaced"/>
</dbReference>
<reference evidence="2" key="1">
    <citation type="submission" date="2022-11" db="UniProtKB">
        <authorList>
            <consortium name="WormBaseParasite"/>
        </authorList>
    </citation>
    <scope>IDENTIFICATION</scope>
</reference>
<evidence type="ECO:0000313" key="1">
    <source>
        <dbReference type="Proteomes" id="UP000887579"/>
    </source>
</evidence>
<dbReference type="WBParaSite" id="ES5_v2.g13466.t1">
    <property type="protein sequence ID" value="ES5_v2.g13466.t1"/>
    <property type="gene ID" value="ES5_v2.g13466"/>
</dbReference>
<protein>
    <submittedName>
        <fullName evidence="2">Uncharacterized protein</fullName>
    </submittedName>
</protein>
<accession>A0AC34F8V1</accession>
<organism evidence="1 2">
    <name type="scientific">Panagrolaimus sp. ES5</name>
    <dbReference type="NCBI Taxonomy" id="591445"/>
    <lineage>
        <taxon>Eukaryota</taxon>
        <taxon>Metazoa</taxon>
        <taxon>Ecdysozoa</taxon>
        <taxon>Nematoda</taxon>
        <taxon>Chromadorea</taxon>
        <taxon>Rhabditida</taxon>
        <taxon>Tylenchina</taxon>
        <taxon>Panagrolaimomorpha</taxon>
        <taxon>Panagrolaimoidea</taxon>
        <taxon>Panagrolaimidae</taxon>
        <taxon>Panagrolaimus</taxon>
    </lineage>
</organism>
<proteinExistence type="predicted"/>